<gene>
    <name evidence="3" type="ORF">TCLT_LOCUS10216</name>
</gene>
<evidence type="ECO:0000313" key="4">
    <source>
        <dbReference type="Proteomes" id="UP000276776"/>
    </source>
</evidence>
<comment type="subcellular location">
    <subcellularLocation>
        <location evidence="1">Membrane</location>
        <topology evidence="1">Multi-pass membrane protein</topology>
    </subcellularLocation>
</comment>
<keyword evidence="4" id="KW-1185">Reference proteome</keyword>
<proteinExistence type="inferred from homology"/>
<dbReference type="OrthoDB" id="5913021at2759"/>
<dbReference type="AlphaFoldDB" id="A0A0N5DAM4"/>
<dbReference type="PANTHER" id="PTHR12300">
    <property type="entry name" value="HVA22-LIKE PROTEINS"/>
    <property type="match status" value="1"/>
</dbReference>
<protein>
    <recommendedName>
        <fullName evidence="1">Receptor expression-enhancing protein</fullName>
    </recommendedName>
</protein>
<keyword evidence="1" id="KW-0812">Transmembrane</keyword>
<dbReference type="Pfam" id="PF03134">
    <property type="entry name" value="TB2_DP1_HVA22"/>
    <property type="match status" value="1"/>
</dbReference>
<keyword evidence="1" id="KW-1133">Transmembrane helix</keyword>
<comment type="similarity">
    <text evidence="1">Belongs to the DP1 family.</text>
</comment>
<dbReference type="EMBL" id="UYYF01005019">
    <property type="protein sequence ID" value="VDN07896.1"/>
    <property type="molecule type" value="Genomic_DNA"/>
</dbReference>
<dbReference type="OMA" id="YWVAKAA"/>
<feature type="region of interest" description="Disordered" evidence="2">
    <location>
        <begin position="1"/>
        <end position="40"/>
    </location>
</feature>
<dbReference type="InterPro" id="IPR004345">
    <property type="entry name" value="TB2_DP1_HVA22"/>
</dbReference>
<accession>A0A0N5DAM4</accession>
<dbReference type="GO" id="GO:0016020">
    <property type="term" value="C:membrane"/>
    <property type="evidence" value="ECO:0007669"/>
    <property type="project" value="UniProtKB-SubCell"/>
</dbReference>
<dbReference type="Proteomes" id="UP000276776">
    <property type="component" value="Unassembled WGS sequence"/>
</dbReference>
<dbReference type="WBParaSite" id="TCLT_0001022701-mRNA-1">
    <property type="protein sequence ID" value="TCLT_0001022701-mRNA-1"/>
    <property type="gene ID" value="TCLT_0001022701"/>
</dbReference>
<feature type="compositionally biased region" description="Gly residues" evidence="2">
    <location>
        <begin position="24"/>
        <end position="40"/>
    </location>
</feature>
<keyword evidence="1" id="KW-0472">Membrane</keyword>
<evidence type="ECO:0000256" key="1">
    <source>
        <dbReference type="RuleBase" id="RU362006"/>
    </source>
</evidence>
<organism evidence="5">
    <name type="scientific">Thelazia callipaeda</name>
    <name type="common">Oriental eyeworm</name>
    <name type="synonym">Parasitic nematode</name>
    <dbReference type="NCBI Taxonomy" id="103827"/>
    <lineage>
        <taxon>Eukaryota</taxon>
        <taxon>Metazoa</taxon>
        <taxon>Ecdysozoa</taxon>
        <taxon>Nematoda</taxon>
        <taxon>Chromadorea</taxon>
        <taxon>Rhabditida</taxon>
        <taxon>Spirurina</taxon>
        <taxon>Spiruromorpha</taxon>
        <taxon>Thelazioidea</taxon>
        <taxon>Thelaziidae</taxon>
        <taxon>Thelazia</taxon>
    </lineage>
</organism>
<evidence type="ECO:0000256" key="2">
    <source>
        <dbReference type="SAM" id="MobiDB-lite"/>
    </source>
</evidence>
<reference evidence="5" key="1">
    <citation type="submission" date="2017-02" db="UniProtKB">
        <authorList>
            <consortium name="WormBaseParasite"/>
        </authorList>
    </citation>
    <scope>IDENTIFICATION</scope>
</reference>
<feature type="transmembrane region" description="Helical" evidence="1">
    <location>
        <begin position="92"/>
        <end position="121"/>
    </location>
</feature>
<dbReference type="STRING" id="103827.A0A0N5DAM4"/>
<evidence type="ECO:0000313" key="3">
    <source>
        <dbReference type="EMBL" id="VDN07896.1"/>
    </source>
</evidence>
<dbReference type="PANTHER" id="PTHR12300:SF34">
    <property type="entry name" value="RECEPTOR EXPRESSION-ENHANCING PROTEIN"/>
    <property type="match status" value="1"/>
</dbReference>
<evidence type="ECO:0000313" key="5">
    <source>
        <dbReference type="WBParaSite" id="TCLT_0001022701-mRNA-1"/>
    </source>
</evidence>
<name>A0A0N5DAM4_THECL</name>
<reference evidence="3 4" key="2">
    <citation type="submission" date="2018-11" db="EMBL/GenBank/DDBJ databases">
        <authorList>
            <consortium name="Pathogen Informatics"/>
        </authorList>
    </citation>
    <scope>NUCLEOTIDE SEQUENCE [LARGE SCALE GENOMIC DNA]</scope>
</reference>
<feature type="transmembrane region" description="Helical" evidence="1">
    <location>
        <begin position="165"/>
        <end position="181"/>
    </location>
</feature>
<feature type="transmembrane region" description="Helical" evidence="1">
    <location>
        <begin position="141"/>
        <end position="158"/>
    </location>
</feature>
<feature type="compositionally biased region" description="Low complexity" evidence="2">
    <location>
        <begin position="9"/>
        <end position="23"/>
    </location>
</feature>
<sequence>MGPSDVPPSDISTGSSTSDSAGGTEVGGSAGAGGGGGGGGVARLSGDQKATVHTFADVLPAFKALLYDKNNVQIDKLLSQFEEKAQVPREQLVYGIMGLVAIYLVFGSLAQLICNLIGFGYPAYATIKAIRKDQREDDTQWLVYWTIFAFYSLIDFFAEAIMRVLPIYWITKVIILLYLHLPQTYGAQIFYEKCLNPLLANIERTINRQ</sequence>